<sequence length="226" mass="24730">MHITQIIAKETDLRIATNKAADKGFIEEKIRSYRWDIEKYINKDHRFLTALKPLAVELNAPSIVKAMAEKAKSVNLGPMSTVAGAIAEFLGRDLLKQGYKDVIIENGGDIFLKTRRARLIGIYSGRSKLWNSLCIKIKPKDTPLGICTSSGTIGHSLSFGSADSVVILSKSVSLADAVATATCNRINFKQDLQKALDFARSIKGVSGVVIILKNNLVSWGKVEFAH</sequence>
<dbReference type="Proteomes" id="UP000231292">
    <property type="component" value="Unassembled WGS sequence"/>
</dbReference>
<reference evidence="1 2" key="1">
    <citation type="submission" date="2017-09" db="EMBL/GenBank/DDBJ databases">
        <title>Depth-based differentiation of microbial function through sediment-hosted aquifers and enrichment of novel symbionts in the deep terrestrial subsurface.</title>
        <authorList>
            <person name="Probst A.J."/>
            <person name="Ladd B."/>
            <person name="Jarett J.K."/>
            <person name="Geller-Mcgrath D.E."/>
            <person name="Sieber C.M."/>
            <person name="Emerson J.B."/>
            <person name="Anantharaman K."/>
            <person name="Thomas B.C."/>
            <person name="Malmstrom R."/>
            <person name="Stieglmeier M."/>
            <person name="Klingl A."/>
            <person name="Woyke T."/>
            <person name="Ryan C.M."/>
            <person name="Banfield J.F."/>
        </authorList>
    </citation>
    <scope>NUCLEOTIDE SEQUENCE [LARGE SCALE GENOMIC DNA]</scope>
    <source>
        <strain evidence="1">CG23_combo_of_CG06-09_8_20_14_all_41_10</strain>
    </source>
</reference>
<dbReference type="EMBL" id="PCRK01000096">
    <property type="protein sequence ID" value="PIP19249.1"/>
    <property type="molecule type" value="Genomic_DNA"/>
</dbReference>
<name>A0A2G9YJ24_9BACT</name>
<gene>
    <name evidence="1" type="ORF">COX41_03960</name>
</gene>
<dbReference type="AlphaFoldDB" id="A0A2G9YJ24"/>
<protein>
    <submittedName>
        <fullName evidence="1">Uncharacterized protein</fullName>
    </submittedName>
</protein>
<accession>A0A2G9YJ24</accession>
<organism evidence="1 2">
    <name type="scientific">Candidatus Sherwoodlollariibacterium unditelluris</name>
    <dbReference type="NCBI Taxonomy" id="1974757"/>
    <lineage>
        <taxon>Bacteria</taxon>
        <taxon>Pseudomonadati</taxon>
        <taxon>Candidatus Omnitrophota</taxon>
        <taxon>Candidatus Sherwoodlollariibacterium</taxon>
    </lineage>
</organism>
<dbReference type="PIRSF" id="PIRSF006421">
    <property type="entry name" value="UCP006421"/>
    <property type="match status" value="1"/>
</dbReference>
<proteinExistence type="predicted"/>
<dbReference type="SUPFAM" id="SSF143631">
    <property type="entry name" value="ApbE-like"/>
    <property type="match status" value="1"/>
</dbReference>
<comment type="caution">
    <text evidence="1">The sequence shown here is derived from an EMBL/GenBank/DDBJ whole genome shotgun (WGS) entry which is preliminary data.</text>
</comment>
<dbReference type="Gene3D" id="3.10.520.10">
    <property type="entry name" value="ApbE-like domains"/>
    <property type="match status" value="1"/>
</dbReference>
<evidence type="ECO:0000313" key="1">
    <source>
        <dbReference type="EMBL" id="PIP19249.1"/>
    </source>
</evidence>
<dbReference type="InterPro" id="IPR003374">
    <property type="entry name" value="ApbE-like_sf"/>
</dbReference>
<dbReference type="InterPro" id="IPR007183">
    <property type="entry name" value="UPF0280"/>
</dbReference>
<evidence type="ECO:0000313" key="2">
    <source>
        <dbReference type="Proteomes" id="UP000231292"/>
    </source>
</evidence>